<dbReference type="GeneID" id="115386032"/>
<keyword evidence="2" id="KW-0547">Nucleotide-binding</keyword>
<reference evidence="7" key="3">
    <citation type="submission" date="2025-09" db="UniProtKB">
        <authorList>
            <consortium name="Ensembl"/>
        </authorList>
    </citation>
    <scope>IDENTIFICATION</scope>
</reference>
<accession>A0A672IH58</accession>
<keyword evidence="5" id="KW-1133">Transmembrane helix</keyword>
<organism evidence="7 8">
    <name type="scientific">Salarias fasciatus</name>
    <name type="common">Jewelled blenny</name>
    <name type="synonym">Blennius fasciatus</name>
    <dbReference type="NCBI Taxonomy" id="181472"/>
    <lineage>
        <taxon>Eukaryota</taxon>
        <taxon>Metazoa</taxon>
        <taxon>Chordata</taxon>
        <taxon>Craniata</taxon>
        <taxon>Vertebrata</taxon>
        <taxon>Euteleostomi</taxon>
        <taxon>Actinopterygii</taxon>
        <taxon>Neopterygii</taxon>
        <taxon>Teleostei</taxon>
        <taxon>Neoteleostei</taxon>
        <taxon>Acanthomorphata</taxon>
        <taxon>Ovalentaria</taxon>
        <taxon>Blenniimorphae</taxon>
        <taxon>Blenniiformes</taxon>
        <taxon>Blennioidei</taxon>
        <taxon>Blenniidae</taxon>
        <taxon>Salariinae</taxon>
        <taxon>Salarias</taxon>
    </lineage>
</organism>
<evidence type="ECO:0000256" key="5">
    <source>
        <dbReference type="SAM" id="Phobius"/>
    </source>
</evidence>
<dbReference type="InterPro" id="IPR027417">
    <property type="entry name" value="P-loop_NTPase"/>
</dbReference>
<keyword evidence="3" id="KW-0342">GTP-binding</keyword>
<dbReference type="AlphaFoldDB" id="A0A672IH58"/>
<dbReference type="InterPro" id="IPR045058">
    <property type="entry name" value="GIMA/IAN/Toc"/>
</dbReference>
<dbReference type="PROSITE" id="PS51720">
    <property type="entry name" value="G_AIG1"/>
    <property type="match status" value="1"/>
</dbReference>
<evidence type="ECO:0000259" key="6">
    <source>
        <dbReference type="PROSITE" id="PS51720"/>
    </source>
</evidence>
<dbReference type="PANTHER" id="PTHR10903">
    <property type="entry name" value="GTPASE, IMAP FAMILY MEMBER-RELATED"/>
    <property type="match status" value="1"/>
</dbReference>
<evidence type="ECO:0000256" key="4">
    <source>
        <dbReference type="SAM" id="MobiDB-lite"/>
    </source>
</evidence>
<feature type="region of interest" description="Disordered" evidence="4">
    <location>
        <begin position="334"/>
        <end position="368"/>
    </location>
</feature>
<protein>
    <submittedName>
        <fullName evidence="7">GTPase IMAP family member 7-like</fullName>
    </submittedName>
</protein>
<dbReference type="SUPFAM" id="SSF52540">
    <property type="entry name" value="P-loop containing nucleoside triphosphate hydrolases"/>
    <property type="match status" value="1"/>
</dbReference>
<dbReference type="InterPro" id="IPR006703">
    <property type="entry name" value="G_AIG1"/>
</dbReference>
<gene>
    <name evidence="7" type="primary">LOC115386032</name>
</gene>
<sequence length="368" mass="39752">MSSEPAFMFSEIPLGDSEKKKPLRVVLLGKTGIGKSQFGNALIGENVFSVNSSANSGTSECQAATKRNGEITVVDTPGLLDNRRDEADLKPEIVKSITESSPGPHAFLIFLKVEKYTEQEKQIITKIRELFSEEAFKYAVLLFTHGDQLDEGKTIQQFVSENKDLKELSDKCGGRCHVVDNKYWNNNQPDHYRNNQFQIRQLLYTINEMVEQNGGGCYTNELLQAVERNIREETKRTGSREKAKKIVFETFVKKAVGIGLEVLLGAFLGDPAMIERVLSVVFGIAGGAATGAAVGAAVGGLVAGPVGAVAGAAAGATVGGIAGAFAGFRAAGHRRPGGYEHLPTEDDEGSTAETMRESLNRQRKPKSQ</sequence>
<feature type="transmembrane region" description="Helical" evidence="5">
    <location>
        <begin position="308"/>
        <end position="328"/>
    </location>
</feature>
<keyword evidence="8" id="KW-1185">Reference proteome</keyword>
<evidence type="ECO:0000256" key="1">
    <source>
        <dbReference type="ARBA" id="ARBA00008535"/>
    </source>
</evidence>
<dbReference type="OrthoDB" id="425923at2759"/>
<dbReference type="InParanoid" id="A0A672IH58"/>
<comment type="similarity">
    <text evidence="1">Belongs to the TRAFAC class TrmE-Era-EngA-EngB-Septin-like GTPase superfamily. AIG1/Toc34/Toc159-like paraseptin GTPase family. IAN subfamily.</text>
</comment>
<keyword evidence="5" id="KW-0472">Membrane</keyword>
<dbReference type="Gene3D" id="3.40.50.300">
    <property type="entry name" value="P-loop containing nucleotide triphosphate hydrolases"/>
    <property type="match status" value="1"/>
</dbReference>
<evidence type="ECO:0000256" key="3">
    <source>
        <dbReference type="ARBA" id="ARBA00023134"/>
    </source>
</evidence>
<evidence type="ECO:0000256" key="2">
    <source>
        <dbReference type="ARBA" id="ARBA00022741"/>
    </source>
</evidence>
<name>A0A672IH58_SALFA</name>
<dbReference type="Pfam" id="PF04548">
    <property type="entry name" value="AIG1"/>
    <property type="match status" value="1"/>
</dbReference>
<dbReference type="FunFam" id="3.40.50.300:FF:000366">
    <property type="entry name" value="GTPase, IMAP family member 2"/>
    <property type="match status" value="1"/>
</dbReference>
<evidence type="ECO:0000313" key="8">
    <source>
        <dbReference type="Proteomes" id="UP000472267"/>
    </source>
</evidence>
<keyword evidence="5" id="KW-0812">Transmembrane</keyword>
<dbReference type="OMA" id="KCIVECV"/>
<dbReference type="Proteomes" id="UP000472267">
    <property type="component" value="Chromosome 3"/>
</dbReference>
<feature type="transmembrane region" description="Helical" evidence="5">
    <location>
        <begin position="277"/>
        <end position="302"/>
    </location>
</feature>
<feature type="domain" description="AIG1-type G" evidence="6">
    <location>
        <begin position="20"/>
        <end position="227"/>
    </location>
</feature>
<evidence type="ECO:0000313" key="7">
    <source>
        <dbReference type="Ensembl" id="ENSSFAP00005041073.1"/>
    </source>
</evidence>
<dbReference type="GO" id="GO:0005525">
    <property type="term" value="F:GTP binding"/>
    <property type="evidence" value="ECO:0007669"/>
    <property type="project" value="UniProtKB-KW"/>
</dbReference>
<proteinExistence type="inferred from homology"/>
<dbReference type="RefSeq" id="XP_029944080.1">
    <property type="nucleotide sequence ID" value="XM_030088220.1"/>
</dbReference>
<reference evidence="7" key="2">
    <citation type="submission" date="2025-08" db="UniProtKB">
        <authorList>
            <consortium name="Ensembl"/>
        </authorList>
    </citation>
    <scope>IDENTIFICATION</scope>
</reference>
<dbReference type="PANTHER" id="PTHR10903:SF62">
    <property type="entry name" value="GTPASE IMAP FAMILY MEMBER 4-LIKE-RELATED"/>
    <property type="match status" value="1"/>
</dbReference>
<dbReference type="Ensembl" id="ENSSFAT00005042582.1">
    <property type="protein sequence ID" value="ENSSFAP00005041073.1"/>
    <property type="gene ID" value="ENSSFAG00005020441.1"/>
</dbReference>
<reference evidence="7" key="1">
    <citation type="submission" date="2019-06" db="EMBL/GenBank/DDBJ databases">
        <authorList>
            <consortium name="Wellcome Sanger Institute Data Sharing"/>
        </authorList>
    </citation>
    <scope>NUCLEOTIDE SEQUENCE [LARGE SCALE GENOMIC DNA]</scope>
</reference>